<dbReference type="FunFam" id="3.40.50.720:FF:000084">
    <property type="entry name" value="Short-chain dehydrogenase reductase"/>
    <property type="match status" value="1"/>
</dbReference>
<dbReference type="GO" id="GO:0016491">
    <property type="term" value="F:oxidoreductase activity"/>
    <property type="evidence" value="ECO:0007669"/>
    <property type="project" value="UniProtKB-KW"/>
</dbReference>
<keyword evidence="7" id="KW-1185">Reference proteome</keyword>
<dbReference type="Pfam" id="PF00106">
    <property type="entry name" value="adh_short"/>
    <property type="match status" value="1"/>
</dbReference>
<dbReference type="SUPFAM" id="SSF51735">
    <property type="entry name" value="NAD(P)-binding Rossmann-fold domains"/>
    <property type="match status" value="1"/>
</dbReference>
<dbReference type="Gene3D" id="2.40.40.10">
    <property type="entry name" value="RlpA-like domain"/>
    <property type="match status" value="1"/>
</dbReference>
<evidence type="ECO:0000256" key="3">
    <source>
        <dbReference type="ARBA" id="ARBA00023002"/>
    </source>
</evidence>
<evidence type="ECO:0000256" key="1">
    <source>
        <dbReference type="ARBA" id="ARBA00006484"/>
    </source>
</evidence>
<dbReference type="InterPro" id="IPR036749">
    <property type="entry name" value="Expansin_CBD_sf"/>
</dbReference>
<reference evidence="7" key="1">
    <citation type="journal article" date="2015" name="Genome Announc.">
        <title>Draft genome sequence of Talaromyces cellulolyticus strain Y-94, a source of lignocellulosic biomass-degrading enzymes.</title>
        <authorList>
            <person name="Fujii T."/>
            <person name="Koike H."/>
            <person name="Sawayama S."/>
            <person name="Yano S."/>
            <person name="Inoue H."/>
        </authorList>
    </citation>
    <scope>NUCLEOTIDE SEQUENCE [LARGE SCALE GENOMIC DNA]</scope>
    <source>
        <strain evidence="7">Y-94</strain>
    </source>
</reference>
<organism evidence="6 7">
    <name type="scientific">Talaromyces pinophilus</name>
    <name type="common">Penicillium pinophilum</name>
    <dbReference type="NCBI Taxonomy" id="128442"/>
    <lineage>
        <taxon>Eukaryota</taxon>
        <taxon>Fungi</taxon>
        <taxon>Dikarya</taxon>
        <taxon>Ascomycota</taxon>
        <taxon>Pezizomycotina</taxon>
        <taxon>Eurotiomycetes</taxon>
        <taxon>Eurotiomycetidae</taxon>
        <taxon>Eurotiales</taxon>
        <taxon>Trichocomaceae</taxon>
        <taxon>Talaromyces</taxon>
        <taxon>Talaromyces sect. Talaromyces</taxon>
    </lineage>
</organism>
<dbReference type="CDD" id="cd22271">
    <property type="entry name" value="DPBB_EXP_N-like"/>
    <property type="match status" value="1"/>
</dbReference>
<evidence type="ECO:0000256" key="2">
    <source>
        <dbReference type="ARBA" id="ARBA00022857"/>
    </source>
</evidence>
<dbReference type="SUPFAM" id="SSF50685">
    <property type="entry name" value="Barwin-like endoglucanases"/>
    <property type="match status" value="1"/>
</dbReference>
<dbReference type="EMBL" id="DF933830">
    <property type="protein sequence ID" value="GAM40115.1"/>
    <property type="molecule type" value="Genomic_DNA"/>
</dbReference>
<evidence type="ECO:0000313" key="6">
    <source>
        <dbReference type="EMBL" id="GAM40115.1"/>
    </source>
</evidence>
<sequence>MAATSIYATYPSLHDRVVVVSGGATGIGASFVEEFAAQGAKVIFLDIQEQASVDLIKRLELQTAKYTPIFMHCDVTDVEGSIKPVAARILELFPSIHGLINNAANDARQPTLDITLDQWDRGVAVNLRHVFFLTQALMPGLIESGSGSVINMGSISWAIPSTGLAPYVASKSAIVGLTKTLAHEFGPRGVRVNSIMPGAIATDRQQRDILTPEYQALILDRQAIKRILQPSEVARLALWALERFIMVKYDGPNQLRGAVGAMRWKWFQWSFLLRERVVLHVAQFILLSMHTNNTGFIWIVNRNRQLLKDIDCYFWFIIYQYNFFSSPDSSMCKSGTMWGEQTTRSTHFGLTSGGACGFGLYGLCTKGSTTASWTDPMLGDTCDAFCTAYPLLCQDPSNVTLRGNFAAPNGDYYTQFWSSLAAEGNPDNYLSCGECFELIRTKADGTDYTVGEDGYTDPVYLEIVDSCPCSANPKWCCGSGADHCGEIDFTYGCPIPKDSHHMDLSDIAMGRLQGNGSLADGVIPIRYKRVPCPKPGNVYLWLRDGAGPYYFSMSAVNTNGVGSVVNIEVQGSGQSSWTALERDPNYSSSRPQERYGAWVVPQGAGPFNLPIGVRITSPDGQQIVSTNVITSFTAPATAPSGFWYIDTGVQFT</sequence>
<dbReference type="PANTHER" id="PTHR43639">
    <property type="entry name" value="OXIDOREDUCTASE, SHORT-CHAIN DEHYDROGENASE/REDUCTASE FAMILY (AFU_ORTHOLOGUE AFUA_5G02870)"/>
    <property type="match status" value="1"/>
</dbReference>
<keyword evidence="3" id="KW-0560">Oxidoreductase</keyword>
<dbReference type="PROSITE" id="PS00061">
    <property type="entry name" value="ADH_SHORT"/>
    <property type="match status" value="1"/>
</dbReference>
<evidence type="ECO:0000259" key="5">
    <source>
        <dbReference type="PROSITE" id="PS50843"/>
    </source>
</evidence>
<dbReference type="PRINTS" id="PR00080">
    <property type="entry name" value="SDRFAMILY"/>
</dbReference>
<feature type="domain" description="Expansin-like EG45" evidence="4">
    <location>
        <begin position="353"/>
        <end position="537"/>
    </location>
</feature>
<feature type="domain" description="Expansin-like CBD" evidence="5">
    <location>
        <begin position="549"/>
        <end position="629"/>
    </location>
</feature>
<dbReference type="PANTHER" id="PTHR43639:SF1">
    <property type="entry name" value="SHORT-CHAIN DEHYDROGENASE_REDUCTASE FAMILY PROTEIN"/>
    <property type="match status" value="1"/>
</dbReference>
<dbReference type="InterPro" id="IPR020904">
    <property type="entry name" value="Sc_DH/Rdtase_CS"/>
</dbReference>
<protein>
    <submittedName>
        <fullName evidence="6">Swollenin Swo</fullName>
    </submittedName>
</protein>
<evidence type="ECO:0000259" key="4">
    <source>
        <dbReference type="PROSITE" id="PS50842"/>
    </source>
</evidence>
<keyword evidence="2" id="KW-0521">NADP</keyword>
<dbReference type="InterPro" id="IPR007112">
    <property type="entry name" value="Expansin/allergen_DPBB_dom"/>
</dbReference>
<dbReference type="PRINTS" id="PR00081">
    <property type="entry name" value="GDHRDH"/>
</dbReference>
<dbReference type="InterPro" id="IPR007117">
    <property type="entry name" value="Expansin_CBD"/>
</dbReference>
<gene>
    <name evidence="6" type="ORF">TCE0_034f12211</name>
</gene>
<evidence type="ECO:0000313" key="7">
    <source>
        <dbReference type="Proteomes" id="UP000053095"/>
    </source>
</evidence>
<accession>A0A6V8HIZ2</accession>
<dbReference type="Pfam" id="PF01357">
    <property type="entry name" value="Expansin_C"/>
    <property type="match status" value="1"/>
</dbReference>
<proteinExistence type="inferred from homology"/>
<dbReference type="PROSITE" id="PS50843">
    <property type="entry name" value="EXPANSIN_CBD"/>
    <property type="match status" value="1"/>
</dbReference>
<comment type="similarity">
    <text evidence="1">Belongs to the short-chain dehydrogenases/reductases (SDR) family.</text>
</comment>
<dbReference type="AlphaFoldDB" id="A0A6V8HIZ2"/>
<dbReference type="Proteomes" id="UP000053095">
    <property type="component" value="Unassembled WGS sequence"/>
</dbReference>
<name>A0A6V8HIZ2_TALPI</name>
<dbReference type="InterPro" id="IPR036908">
    <property type="entry name" value="RlpA-like_sf"/>
</dbReference>
<dbReference type="SUPFAM" id="SSF49590">
    <property type="entry name" value="PHL pollen allergen"/>
    <property type="match status" value="1"/>
</dbReference>
<dbReference type="Gene3D" id="2.60.40.760">
    <property type="entry name" value="Expansin, cellulose-binding-like domain"/>
    <property type="match status" value="1"/>
</dbReference>
<dbReference type="InterPro" id="IPR036291">
    <property type="entry name" value="NAD(P)-bd_dom_sf"/>
</dbReference>
<dbReference type="Gene3D" id="3.40.50.720">
    <property type="entry name" value="NAD(P)-binding Rossmann-like Domain"/>
    <property type="match status" value="1"/>
</dbReference>
<comment type="caution">
    <text evidence="6">The sequence shown here is derived from an EMBL/GenBank/DDBJ whole genome shotgun (WGS) entry which is preliminary data.</text>
</comment>
<dbReference type="PROSITE" id="PS50842">
    <property type="entry name" value="EXPANSIN_EG45"/>
    <property type="match status" value="1"/>
</dbReference>
<dbReference type="CDD" id="cd05233">
    <property type="entry name" value="SDR_c"/>
    <property type="match status" value="1"/>
</dbReference>
<dbReference type="InterPro" id="IPR002347">
    <property type="entry name" value="SDR_fam"/>
</dbReference>